<dbReference type="Proteomes" id="UP000232323">
    <property type="component" value="Unassembled WGS sequence"/>
</dbReference>
<dbReference type="EMBL" id="BEGY01000032">
    <property type="protein sequence ID" value="GAX78423.1"/>
    <property type="molecule type" value="Genomic_DNA"/>
</dbReference>
<feature type="non-terminal residue" evidence="2">
    <location>
        <position position="503"/>
    </location>
</feature>
<evidence type="ECO:0000313" key="2">
    <source>
        <dbReference type="EMBL" id="GAX78423.1"/>
    </source>
</evidence>
<feature type="compositionally biased region" description="Polar residues" evidence="1">
    <location>
        <begin position="417"/>
        <end position="427"/>
    </location>
</feature>
<sequence length="503" mass="54072">MHSRSGQPFPTVDESDLLEAAATLQYLSRANVGPSIVQASSRKISVPDIVGKEQVQEHETTLRQRKVPQPWLQGMQDVRNPTNISSGAQTSTSALTSTKNGQDQGMETLTYKQQSQQVLIMVKPFSRPPQTGFISPNPVPASMPVLPDNLRQKGNPYILPHHVSSLTSQQIVACGSQQSFGSGTFAVSQMQDQSNPLIQASSIAGDCVVNQQLLRQHLPGHSAHHVHNEAVTPRVFLNPQSFFQYPLISPPQLSSKLPSKPIPMSTVIKESTSKPAPISSLSTSNQSSMQSAYIPSFPSGYQDSISVAMLPPTHGSYSVATSSQNTSAGSVMLQAQPRRVSYLNPSILVPYEASGIVWNPPHAVMVQGIPHMSHLASGHQAPSPFERHPPSPQDSLKRQSSTPPPPSPPPPVDSSSFRTSPQLQVKSPQLPGKEASSAIPLIIIGPTATTRTKTLIRKNEVSTQETGTQAEELRDIDPVGAQGTSLRLIHDAGSFSTAPFLNP</sequence>
<evidence type="ECO:0000313" key="3">
    <source>
        <dbReference type="Proteomes" id="UP000232323"/>
    </source>
</evidence>
<organism evidence="2 3">
    <name type="scientific">Chlamydomonas eustigma</name>
    <dbReference type="NCBI Taxonomy" id="1157962"/>
    <lineage>
        <taxon>Eukaryota</taxon>
        <taxon>Viridiplantae</taxon>
        <taxon>Chlorophyta</taxon>
        <taxon>core chlorophytes</taxon>
        <taxon>Chlorophyceae</taxon>
        <taxon>CS clade</taxon>
        <taxon>Chlamydomonadales</taxon>
        <taxon>Chlamydomonadaceae</taxon>
        <taxon>Chlamydomonas</taxon>
    </lineage>
</organism>
<feature type="region of interest" description="Disordered" evidence="1">
    <location>
        <begin position="374"/>
        <end position="434"/>
    </location>
</feature>
<feature type="region of interest" description="Disordered" evidence="1">
    <location>
        <begin position="76"/>
        <end position="102"/>
    </location>
</feature>
<evidence type="ECO:0000256" key="1">
    <source>
        <dbReference type="SAM" id="MobiDB-lite"/>
    </source>
</evidence>
<comment type="caution">
    <text evidence="2">The sequence shown here is derived from an EMBL/GenBank/DDBJ whole genome shotgun (WGS) entry which is preliminary data.</text>
</comment>
<feature type="compositionally biased region" description="Pro residues" evidence="1">
    <location>
        <begin position="402"/>
        <end position="412"/>
    </location>
</feature>
<accession>A0A250X5S1</accession>
<feature type="compositionally biased region" description="Polar residues" evidence="1">
    <location>
        <begin position="79"/>
        <end position="102"/>
    </location>
</feature>
<name>A0A250X5S1_9CHLO</name>
<keyword evidence="3" id="KW-1185">Reference proteome</keyword>
<protein>
    <submittedName>
        <fullName evidence="2">Uncharacterized protein</fullName>
    </submittedName>
</protein>
<proteinExistence type="predicted"/>
<reference evidence="2 3" key="1">
    <citation type="submission" date="2017-08" db="EMBL/GenBank/DDBJ databases">
        <title>Acidophilic green algal genome provides insights into adaptation to an acidic environment.</title>
        <authorList>
            <person name="Hirooka S."/>
            <person name="Hirose Y."/>
            <person name="Kanesaki Y."/>
            <person name="Higuchi S."/>
            <person name="Fujiwara T."/>
            <person name="Onuma R."/>
            <person name="Era A."/>
            <person name="Ohbayashi R."/>
            <person name="Uzuka A."/>
            <person name="Nozaki H."/>
            <person name="Yoshikawa H."/>
            <person name="Miyagishima S.Y."/>
        </authorList>
    </citation>
    <scope>NUCLEOTIDE SEQUENCE [LARGE SCALE GENOMIC DNA]</scope>
    <source>
        <strain evidence="2 3">NIES-2499</strain>
    </source>
</reference>
<gene>
    <name evidence="2" type="ORF">CEUSTIGMA_g5864.t1</name>
</gene>
<dbReference type="AlphaFoldDB" id="A0A250X5S1"/>